<sequence>MIVLVAYDINRDGQINATDASLVLAYYSYAASLRDSDGNYVTEWPSMEYYLYNVRGYSIIL</sequence>
<keyword evidence="2" id="KW-1185">Reference proteome</keyword>
<dbReference type="EMBL" id="ATAX01000017">
    <property type="protein sequence ID" value="EWM54161.1"/>
    <property type="molecule type" value="Genomic_DNA"/>
</dbReference>
<reference evidence="1 2" key="1">
    <citation type="journal article" date="2014" name="PLoS ONE">
        <title>Rumen cellulosomics: divergent fiber-degrading strategies revealed by comparative genome-wide analysis of six ruminococcal strains.</title>
        <authorList>
            <person name="Dassa B."/>
            <person name="Borovok I."/>
            <person name="Ruimy-Israeli V."/>
            <person name="Lamed R."/>
            <person name="Flint H.J."/>
            <person name="Duncan S.H."/>
            <person name="Henrissat B."/>
            <person name="Coutinho P."/>
            <person name="Morrison M."/>
            <person name="Mosoni P."/>
            <person name="Yeoman C.J."/>
            <person name="White B.A."/>
            <person name="Bayer E.A."/>
        </authorList>
    </citation>
    <scope>NUCLEOTIDE SEQUENCE [LARGE SCALE GENOMIC DNA]</scope>
    <source>
        <strain evidence="1 2">007c</strain>
    </source>
</reference>
<organism evidence="1 2">
    <name type="scientific">Ruminococcus flavefaciens 007c</name>
    <dbReference type="NCBI Taxonomy" id="1341157"/>
    <lineage>
        <taxon>Bacteria</taxon>
        <taxon>Bacillati</taxon>
        <taxon>Bacillota</taxon>
        <taxon>Clostridia</taxon>
        <taxon>Eubacteriales</taxon>
        <taxon>Oscillospiraceae</taxon>
        <taxon>Ruminococcus</taxon>
    </lineage>
</organism>
<evidence type="ECO:0008006" key="3">
    <source>
        <dbReference type="Google" id="ProtNLM"/>
    </source>
</evidence>
<dbReference type="Gene3D" id="1.10.1330.10">
    <property type="entry name" value="Dockerin domain"/>
    <property type="match status" value="1"/>
</dbReference>
<dbReference type="AlphaFoldDB" id="W7UG90"/>
<dbReference type="Proteomes" id="UP000019365">
    <property type="component" value="Unassembled WGS sequence"/>
</dbReference>
<dbReference type="InterPro" id="IPR036439">
    <property type="entry name" value="Dockerin_dom_sf"/>
</dbReference>
<name>W7UG90_RUMFL</name>
<accession>W7UG90</accession>
<dbReference type="SUPFAM" id="SSF63446">
    <property type="entry name" value="Type I dockerin domain"/>
    <property type="match status" value="1"/>
</dbReference>
<dbReference type="GO" id="GO:0004553">
    <property type="term" value="F:hydrolase activity, hydrolyzing O-glycosyl compounds"/>
    <property type="evidence" value="ECO:0007669"/>
    <property type="project" value="InterPro"/>
</dbReference>
<dbReference type="RefSeq" id="WP_037297999.1">
    <property type="nucleotide sequence ID" value="NZ_ATAX01000017.1"/>
</dbReference>
<dbReference type="PATRIC" id="fig|1341157.4.peg.1134"/>
<protein>
    <recommendedName>
        <fullName evidence="3">Dockerin domain-containing protein</fullName>
    </recommendedName>
</protein>
<dbReference type="Pfam" id="PF00404">
    <property type="entry name" value="Dockerin_1"/>
    <property type="match status" value="1"/>
</dbReference>
<comment type="caution">
    <text evidence="1">The sequence shown here is derived from an EMBL/GenBank/DDBJ whole genome shotgun (WGS) entry which is preliminary data.</text>
</comment>
<proteinExistence type="predicted"/>
<gene>
    <name evidence="1" type="ORF">RF007C_02475</name>
</gene>
<evidence type="ECO:0000313" key="2">
    <source>
        <dbReference type="Proteomes" id="UP000019365"/>
    </source>
</evidence>
<dbReference type="InterPro" id="IPR002105">
    <property type="entry name" value="Dockerin_1_rpt"/>
</dbReference>
<dbReference type="GO" id="GO:0000272">
    <property type="term" value="P:polysaccharide catabolic process"/>
    <property type="evidence" value="ECO:0007669"/>
    <property type="project" value="InterPro"/>
</dbReference>
<evidence type="ECO:0000313" key="1">
    <source>
        <dbReference type="EMBL" id="EWM54161.1"/>
    </source>
</evidence>